<accession>A0A2M4DNT2</accession>
<organism evidence="2">
    <name type="scientific">Anopheles darlingi</name>
    <name type="common">Mosquito</name>
    <dbReference type="NCBI Taxonomy" id="43151"/>
    <lineage>
        <taxon>Eukaryota</taxon>
        <taxon>Metazoa</taxon>
        <taxon>Ecdysozoa</taxon>
        <taxon>Arthropoda</taxon>
        <taxon>Hexapoda</taxon>
        <taxon>Insecta</taxon>
        <taxon>Pterygota</taxon>
        <taxon>Neoptera</taxon>
        <taxon>Endopterygota</taxon>
        <taxon>Diptera</taxon>
        <taxon>Nematocera</taxon>
        <taxon>Culicoidea</taxon>
        <taxon>Culicidae</taxon>
        <taxon>Anophelinae</taxon>
        <taxon>Anopheles</taxon>
    </lineage>
</organism>
<keyword evidence="1" id="KW-0812">Transmembrane</keyword>
<evidence type="ECO:0000313" key="2">
    <source>
        <dbReference type="EMBL" id="MBW79175.1"/>
    </source>
</evidence>
<evidence type="ECO:0000256" key="1">
    <source>
        <dbReference type="SAM" id="Phobius"/>
    </source>
</evidence>
<keyword evidence="1" id="KW-1133">Transmembrane helix</keyword>
<name>A0A2M4DNT2_ANODA</name>
<sequence>MMMRTDVIVGAGTRRYIRATVLLVCFLAPIVQRVIVAVLVLIADATVRRRTAGVDHVRSVRRHALVMLLPVPRTARRMMVQARASSGRHMLLLLDSGTTRGG</sequence>
<keyword evidence="1" id="KW-0472">Membrane</keyword>
<reference evidence="2" key="1">
    <citation type="submission" date="2018-01" db="EMBL/GenBank/DDBJ databases">
        <title>An insight into the sialome of Amazonian anophelines.</title>
        <authorList>
            <person name="Ribeiro J.M."/>
            <person name="Scarpassa V."/>
            <person name="Calvo E."/>
        </authorList>
    </citation>
    <scope>NUCLEOTIDE SEQUENCE</scope>
</reference>
<dbReference type="AlphaFoldDB" id="A0A2M4DNT2"/>
<feature type="transmembrane region" description="Helical" evidence="1">
    <location>
        <begin position="21"/>
        <end position="43"/>
    </location>
</feature>
<proteinExistence type="predicted"/>
<dbReference type="EMBL" id="GGFL01014997">
    <property type="protein sequence ID" value="MBW79175.1"/>
    <property type="molecule type" value="Transcribed_RNA"/>
</dbReference>
<protein>
    <submittedName>
        <fullName evidence="2">Putative secreted protein</fullName>
    </submittedName>
</protein>